<reference evidence="4" key="1">
    <citation type="journal article" date="2019" name="Int. J. Syst. Evol. Microbiol.">
        <title>The Global Catalogue of Microorganisms (GCM) 10K type strain sequencing project: providing services to taxonomists for standard genome sequencing and annotation.</title>
        <authorList>
            <consortium name="The Broad Institute Genomics Platform"/>
            <consortium name="The Broad Institute Genome Sequencing Center for Infectious Disease"/>
            <person name="Wu L."/>
            <person name="Ma J."/>
        </authorList>
    </citation>
    <scope>NUCLEOTIDE SEQUENCE [LARGE SCALE GENOMIC DNA]</scope>
    <source>
        <strain evidence="4">KCTC 42805</strain>
    </source>
</reference>
<dbReference type="InterPro" id="IPR012347">
    <property type="entry name" value="Ferritin-like"/>
</dbReference>
<organism evidence="3 4">
    <name type="scientific">Spirosoma soli</name>
    <dbReference type="NCBI Taxonomy" id="1770529"/>
    <lineage>
        <taxon>Bacteria</taxon>
        <taxon>Pseudomonadati</taxon>
        <taxon>Bacteroidota</taxon>
        <taxon>Cytophagia</taxon>
        <taxon>Cytophagales</taxon>
        <taxon>Cytophagaceae</taxon>
        <taxon>Spirosoma</taxon>
    </lineage>
</organism>
<evidence type="ECO:0000313" key="3">
    <source>
        <dbReference type="EMBL" id="MFD2569161.1"/>
    </source>
</evidence>
<dbReference type="PANTHER" id="PTHR38593">
    <property type="entry name" value="BLR2558 PROTEIN"/>
    <property type="match status" value="1"/>
</dbReference>
<dbReference type="InterPro" id="IPR025419">
    <property type="entry name" value="DUF4142"/>
</dbReference>
<comment type="caution">
    <text evidence="3">The sequence shown here is derived from an EMBL/GenBank/DDBJ whole genome shotgun (WGS) entry which is preliminary data.</text>
</comment>
<accession>A0ABW5LY26</accession>
<evidence type="ECO:0000313" key="4">
    <source>
        <dbReference type="Proteomes" id="UP001597469"/>
    </source>
</evidence>
<dbReference type="RefSeq" id="WP_381517741.1">
    <property type="nucleotide sequence ID" value="NZ_JBHULN010000001.1"/>
</dbReference>
<name>A0ABW5LY26_9BACT</name>
<dbReference type="Pfam" id="PF13628">
    <property type="entry name" value="DUF4142"/>
    <property type="match status" value="1"/>
</dbReference>
<proteinExistence type="predicted"/>
<evidence type="ECO:0000259" key="2">
    <source>
        <dbReference type="Pfam" id="PF13628"/>
    </source>
</evidence>
<evidence type="ECO:0000256" key="1">
    <source>
        <dbReference type="SAM" id="SignalP"/>
    </source>
</evidence>
<dbReference type="Gene3D" id="1.20.1260.10">
    <property type="match status" value="1"/>
</dbReference>
<dbReference type="Proteomes" id="UP001597469">
    <property type="component" value="Unassembled WGS sequence"/>
</dbReference>
<feature type="domain" description="DUF4142" evidence="2">
    <location>
        <begin position="69"/>
        <end position="204"/>
    </location>
</feature>
<feature type="chain" id="PRO_5047187796" evidence="1">
    <location>
        <begin position="23"/>
        <end position="219"/>
    </location>
</feature>
<feature type="signal peptide" evidence="1">
    <location>
        <begin position="1"/>
        <end position="22"/>
    </location>
</feature>
<keyword evidence="1" id="KW-0732">Signal</keyword>
<protein>
    <submittedName>
        <fullName evidence="3">DUF4142 domain-containing protein</fullName>
    </submittedName>
</protein>
<keyword evidence="4" id="KW-1185">Reference proteome</keyword>
<sequence length="219" mass="22630">MKTKSIALGLLMALSVTSVTFAQQNSGMAGSGSTNMVGKESKSAFDRMNQKGAAAVSAIKPTSAKLSSADQDLMMQVAKGGMMQLEVSKIAVQSASSDEVKQLAQAEVQEQTGLSAKLKEIADAKGVTLPSSPDAETQAMVTKMQGLSGADFDKMYVQESGVKGHEKLDAVMSQVKSSASDSNLKDVAKAAHPLVKTHLKVAKEVVSKMSGGSTSGGSK</sequence>
<gene>
    <name evidence="3" type="ORF">ACFSUS_00865</name>
</gene>
<dbReference type="EMBL" id="JBHULN010000001">
    <property type="protein sequence ID" value="MFD2569161.1"/>
    <property type="molecule type" value="Genomic_DNA"/>
</dbReference>
<dbReference type="PANTHER" id="PTHR38593:SF1">
    <property type="entry name" value="BLR2558 PROTEIN"/>
    <property type="match status" value="1"/>
</dbReference>